<feature type="transmembrane region" description="Helical" evidence="5">
    <location>
        <begin position="45"/>
        <end position="72"/>
    </location>
</feature>
<protein>
    <submittedName>
        <fullName evidence="6">Membrane protein YphA (DoxX/SURF4 family)</fullName>
    </submittedName>
</protein>
<dbReference type="GO" id="GO:0016020">
    <property type="term" value="C:membrane"/>
    <property type="evidence" value="ECO:0007669"/>
    <property type="project" value="UniProtKB-SubCell"/>
</dbReference>
<proteinExistence type="predicted"/>
<evidence type="ECO:0000313" key="6">
    <source>
        <dbReference type="EMBL" id="MDR6238876.1"/>
    </source>
</evidence>
<gene>
    <name evidence="6" type="ORF">HNQ88_001913</name>
</gene>
<comment type="subcellular location">
    <subcellularLocation>
        <location evidence="1">Membrane</location>
        <topology evidence="1">Multi-pass membrane protein</topology>
    </subcellularLocation>
</comment>
<feature type="transmembrane region" description="Helical" evidence="5">
    <location>
        <begin position="78"/>
        <end position="97"/>
    </location>
</feature>
<evidence type="ECO:0000256" key="3">
    <source>
        <dbReference type="ARBA" id="ARBA00022989"/>
    </source>
</evidence>
<evidence type="ECO:0000256" key="2">
    <source>
        <dbReference type="ARBA" id="ARBA00022692"/>
    </source>
</evidence>
<dbReference type="RefSeq" id="WP_309938380.1">
    <property type="nucleotide sequence ID" value="NZ_AP025305.1"/>
</dbReference>
<organism evidence="6 7">
    <name type="scientific">Aureibacter tunicatorum</name>
    <dbReference type="NCBI Taxonomy" id="866807"/>
    <lineage>
        <taxon>Bacteria</taxon>
        <taxon>Pseudomonadati</taxon>
        <taxon>Bacteroidota</taxon>
        <taxon>Cytophagia</taxon>
        <taxon>Cytophagales</taxon>
        <taxon>Persicobacteraceae</taxon>
        <taxon>Aureibacter</taxon>
    </lineage>
</organism>
<evidence type="ECO:0000256" key="4">
    <source>
        <dbReference type="ARBA" id="ARBA00023136"/>
    </source>
</evidence>
<evidence type="ECO:0000313" key="7">
    <source>
        <dbReference type="Proteomes" id="UP001185092"/>
    </source>
</evidence>
<evidence type="ECO:0000256" key="1">
    <source>
        <dbReference type="ARBA" id="ARBA00004141"/>
    </source>
</evidence>
<feature type="transmembrane region" description="Helical" evidence="5">
    <location>
        <begin position="6"/>
        <end position="24"/>
    </location>
</feature>
<comment type="caution">
    <text evidence="6">The sequence shown here is derived from an EMBL/GenBank/DDBJ whole genome shotgun (WGS) entry which is preliminary data.</text>
</comment>
<reference evidence="6" key="1">
    <citation type="submission" date="2023-07" db="EMBL/GenBank/DDBJ databases">
        <title>Genomic Encyclopedia of Type Strains, Phase IV (KMG-IV): sequencing the most valuable type-strain genomes for metagenomic binning, comparative biology and taxonomic classification.</title>
        <authorList>
            <person name="Goeker M."/>
        </authorList>
    </citation>
    <scope>NUCLEOTIDE SEQUENCE</scope>
    <source>
        <strain evidence="6">DSM 26174</strain>
    </source>
</reference>
<sequence>MKTLFIIIQLLVAFGIFNVWLIRFNHSSEWRGSNARNMKEEFEAYGLPVWFLGFIGFLKLLCASLLVLGLWFPEFVRPAAYGLVLLMMGAISMHFRVKDPMRKSYPAIAMLGMSLFLAVA</sequence>
<accession>A0AAE3XNB0</accession>
<keyword evidence="2 5" id="KW-0812">Transmembrane</keyword>
<dbReference type="AlphaFoldDB" id="A0AAE3XNB0"/>
<keyword evidence="3 5" id="KW-1133">Transmembrane helix</keyword>
<dbReference type="EMBL" id="JAVDQD010000002">
    <property type="protein sequence ID" value="MDR6238876.1"/>
    <property type="molecule type" value="Genomic_DNA"/>
</dbReference>
<dbReference type="Proteomes" id="UP001185092">
    <property type="component" value="Unassembled WGS sequence"/>
</dbReference>
<evidence type="ECO:0000256" key="5">
    <source>
        <dbReference type="SAM" id="Phobius"/>
    </source>
</evidence>
<dbReference type="InterPro" id="IPR032808">
    <property type="entry name" value="DoxX"/>
</dbReference>
<keyword evidence="4 5" id="KW-0472">Membrane</keyword>
<dbReference type="Pfam" id="PF13564">
    <property type="entry name" value="DoxX_2"/>
    <property type="match status" value="1"/>
</dbReference>
<keyword evidence="7" id="KW-1185">Reference proteome</keyword>
<name>A0AAE3XNB0_9BACT</name>